<dbReference type="GO" id="GO:0016887">
    <property type="term" value="F:ATP hydrolysis activity"/>
    <property type="evidence" value="ECO:0007669"/>
    <property type="project" value="InterPro"/>
</dbReference>
<dbReference type="PROSITE" id="PS00211">
    <property type="entry name" value="ABC_TRANSPORTER_1"/>
    <property type="match status" value="1"/>
</dbReference>
<dbReference type="PANTHER" id="PTHR42734:SF19">
    <property type="entry name" value="IRON COMPOUNDS ABC TRANSPORTER, ATP-BINDING PROTEIN"/>
    <property type="match status" value="1"/>
</dbReference>
<dbReference type="SMART" id="SM00382">
    <property type="entry name" value="AAA"/>
    <property type="match status" value="1"/>
</dbReference>
<evidence type="ECO:0000256" key="3">
    <source>
        <dbReference type="ARBA" id="ARBA00022840"/>
    </source>
</evidence>
<dbReference type="InterPro" id="IPR017871">
    <property type="entry name" value="ABC_transporter-like_CS"/>
</dbReference>
<organism evidence="5 6">
    <name type="scientific">Anaerovirgula multivorans</name>
    <dbReference type="NCBI Taxonomy" id="312168"/>
    <lineage>
        <taxon>Bacteria</taxon>
        <taxon>Bacillati</taxon>
        <taxon>Bacillota</taxon>
        <taxon>Clostridia</taxon>
        <taxon>Peptostreptococcales</taxon>
        <taxon>Natronincolaceae</taxon>
        <taxon>Anaerovirgula</taxon>
    </lineage>
</organism>
<dbReference type="GO" id="GO:0005524">
    <property type="term" value="F:ATP binding"/>
    <property type="evidence" value="ECO:0007669"/>
    <property type="project" value="UniProtKB-KW"/>
</dbReference>
<dbReference type="Gene3D" id="3.40.50.300">
    <property type="entry name" value="P-loop containing nucleotide triphosphate hydrolases"/>
    <property type="match status" value="1"/>
</dbReference>
<dbReference type="EMBL" id="FZOJ01000015">
    <property type="protein sequence ID" value="SNS65267.1"/>
    <property type="molecule type" value="Genomic_DNA"/>
</dbReference>
<keyword evidence="2" id="KW-0547">Nucleotide-binding</keyword>
<evidence type="ECO:0000313" key="5">
    <source>
        <dbReference type="EMBL" id="SNS65267.1"/>
    </source>
</evidence>
<evidence type="ECO:0000256" key="1">
    <source>
        <dbReference type="ARBA" id="ARBA00022448"/>
    </source>
</evidence>
<dbReference type="InterPro" id="IPR003439">
    <property type="entry name" value="ABC_transporter-like_ATP-bd"/>
</dbReference>
<dbReference type="Pfam" id="PF00005">
    <property type="entry name" value="ABC_tran"/>
    <property type="match status" value="1"/>
</dbReference>
<dbReference type="OrthoDB" id="9799337at2"/>
<keyword evidence="1" id="KW-0813">Transport</keyword>
<dbReference type="PANTHER" id="PTHR42734">
    <property type="entry name" value="METAL TRANSPORT SYSTEM ATP-BINDING PROTEIN TM_0124-RELATED"/>
    <property type="match status" value="1"/>
</dbReference>
<dbReference type="Proteomes" id="UP000198304">
    <property type="component" value="Unassembled WGS sequence"/>
</dbReference>
<reference evidence="5 6" key="1">
    <citation type="submission" date="2017-06" db="EMBL/GenBank/DDBJ databases">
        <authorList>
            <person name="Kim H.J."/>
            <person name="Triplett B.A."/>
        </authorList>
    </citation>
    <scope>NUCLEOTIDE SEQUENCE [LARGE SCALE GENOMIC DNA]</scope>
    <source>
        <strain evidence="5 6">SCA</strain>
    </source>
</reference>
<dbReference type="SUPFAM" id="SSF52540">
    <property type="entry name" value="P-loop containing nucleoside triphosphate hydrolases"/>
    <property type="match status" value="1"/>
</dbReference>
<gene>
    <name evidence="5" type="ORF">SAMN05446037_1015105</name>
</gene>
<dbReference type="RefSeq" id="WP_089283746.1">
    <property type="nucleotide sequence ID" value="NZ_FZOJ01000015.1"/>
</dbReference>
<proteinExistence type="predicted"/>
<sequence length="256" mass="28859">MLLQVENGSYSYTKENPVLQGINFSLQEGEILAVMGPNGIGKTTLLKCLMGILKWQSGHSLIDGQDSGMERKKIGYVPQAHRFSFSYSVRDMVVFGRAKYMSLLVSPGKEDYKIADAALEEVGIVHLRDKSVSRLSGGQLQLVLIARALAGQPCLLILDEPESHLDFSNQFTILQIIKRLAKEKGIACVMNTHYPDHAIRFADHILLLKGERYLVGRPRDVLSKENVREYFKMESSMERVFIDGREIDLFVLLDKI</sequence>
<name>A0A239G7Y0_9FIRM</name>
<dbReference type="InterPro" id="IPR003593">
    <property type="entry name" value="AAA+_ATPase"/>
</dbReference>
<accession>A0A239G7Y0</accession>
<dbReference type="InterPro" id="IPR027417">
    <property type="entry name" value="P-loop_NTPase"/>
</dbReference>
<feature type="domain" description="ABC transporter" evidence="4">
    <location>
        <begin position="3"/>
        <end position="235"/>
    </location>
</feature>
<evidence type="ECO:0000256" key="2">
    <source>
        <dbReference type="ARBA" id="ARBA00022741"/>
    </source>
</evidence>
<evidence type="ECO:0000313" key="6">
    <source>
        <dbReference type="Proteomes" id="UP000198304"/>
    </source>
</evidence>
<protein>
    <submittedName>
        <fullName evidence="5">Iron complex transport system ATP-binding protein</fullName>
    </submittedName>
</protein>
<dbReference type="PROSITE" id="PS50893">
    <property type="entry name" value="ABC_TRANSPORTER_2"/>
    <property type="match status" value="1"/>
</dbReference>
<dbReference type="FunFam" id="3.40.50.300:FF:000134">
    <property type="entry name" value="Iron-enterobactin ABC transporter ATP-binding protein"/>
    <property type="match status" value="1"/>
</dbReference>
<dbReference type="InterPro" id="IPR050153">
    <property type="entry name" value="Metal_Ion_Import_ABC"/>
</dbReference>
<dbReference type="AlphaFoldDB" id="A0A239G7Y0"/>
<keyword evidence="6" id="KW-1185">Reference proteome</keyword>
<keyword evidence="3 5" id="KW-0067">ATP-binding</keyword>
<evidence type="ECO:0000259" key="4">
    <source>
        <dbReference type="PROSITE" id="PS50893"/>
    </source>
</evidence>